<evidence type="ECO:0000313" key="3">
    <source>
        <dbReference type="Proteomes" id="UP001501407"/>
    </source>
</evidence>
<organism evidence="2 3">
    <name type="scientific">Microbacterium yannicii</name>
    <dbReference type="NCBI Taxonomy" id="671622"/>
    <lineage>
        <taxon>Bacteria</taxon>
        <taxon>Bacillati</taxon>
        <taxon>Actinomycetota</taxon>
        <taxon>Actinomycetes</taxon>
        <taxon>Micrococcales</taxon>
        <taxon>Microbacteriaceae</taxon>
        <taxon>Microbacterium</taxon>
    </lineage>
</organism>
<evidence type="ECO:0000313" key="2">
    <source>
        <dbReference type="EMBL" id="GAA5091323.1"/>
    </source>
</evidence>
<evidence type="ECO:0000256" key="1">
    <source>
        <dbReference type="SAM" id="MobiDB-lite"/>
    </source>
</evidence>
<feature type="region of interest" description="Disordered" evidence="1">
    <location>
        <begin position="1"/>
        <end position="83"/>
    </location>
</feature>
<comment type="caution">
    <text evidence="2">The sequence shown here is derived from an EMBL/GenBank/DDBJ whole genome shotgun (WGS) entry which is preliminary data.</text>
</comment>
<accession>A0ABP9M8R3</accession>
<reference evidence="3" key="1">
    <citation type="journal article" date="2019" name="Int. J. Syst. Evol. Microbiol.">
        <title>The Global Catalogue of Microorganisms (GCM) 10K type strain sequencing project: providing services to taxonomists for standard genome sequencing and annotation.</title>
        <authorList>
            <consortium name="The Broad Institute Genomics Platform"/>
            <consortium name="The Broad Institute Genome Sequencing Center for Infectious Disease"/>
            <person name="Wu L."/>
            <person name="Ma J."/>
        </authorList>
    </citation>
    <scope>NUCLEOTIDE SEQUENCE [LARGE SCALE GENOMIC DNA]</scope>
    <source>
        <strain evidence="3">JCM 18959</strain>
    </source>
</reference>
<protein>
    <submittedName>
        <fullName evidence="2">Uncharacterized protein</fullName>
    </submittedName>
</protein>
<dbReference type="Proteomes" id="UP001501407">
    <property type="component" value="Unassembled WGS sequence"/>
</dbReference>
<sequence>MLEGANDPGNCHRTSLRRRSDTELRRCTDSELRRGTDSELRRGTDSELRRGTDPELRRCSVAATPKRRTIADEASCGPPRMSL</sequence>
<dbReference type="EMBL" id="BAABKZ010000001">
    <property type="protein sequence ID" value="GAA5091323.1"/>
    <property type="molecule type" value="Genomic_DNA"/>
</dbReference>
<proteinExistence type="predicted"/>
<gene>
    <name evidence="2" type="ORF">GCM10025760_18320</name>
</gene>
<keyword evidence="3" id="KW-1185">Reference proteome</keyword>
<name>A0ABP9M8R3_9MICO</name>
<feature type="compositionally biased region" description="Basic and acidic residues" evidence="1">
    <location>
        <begin position="18"/>
        <end position="58"/>
    </location>
</feature>